<reference evidence="3" key="1">
    <citation type="submission" date="2017-04" db="EMBL/GenBank/DDBJ databases">
        <authorList>
            <person name="Varghese N."/>
            <person name="Submissions S."/>
        </authorList>
    </citation>
    <scope>NUCLEOTIDE SEQUENCE [LARGE SCALE GENOMIC DNA]</scope>
    <source>
        <strain evidence="3">DSM 9293</strain>
    </source>
</reference>
<organism evidence="2 3">
    <name type="scientific">Sulfobacillus thermosulfidooxidans (strain DSM 9293 / VKM B-1269 / AT-1)</name>
    <dbReference type="NCBI Taxonomy" id="929705"/>
    <lineage>
        <taxon>Bacteria</taxon>
        <taxon>Bacillati</taxon>
        <taxon>Bacillota</taxon>
        <taxon>Clostridia</taxon>
        <taxon>Eubacteriales</taxon>
        <taxon>Clostridiales Family XVII. Incertae Sedis</taxon>
        <taxon>Sulfobacillus</taxon>
    </lineage>
</organism>
<evidence type="ECO:0000313" key="2">
    <source>
        <dbReference type="EMBL" id="SMC08192.1"/>
    </source>
</evidence>
<dbReference type="EMBL" id="FWWY01000002">
    <property type="protein sequence ID" value="SMC08192.1"/>
    <property type="molecule type" value="Genomic_DNA"/>
</dbReference>
<protein>
    <submittedName>
        <fullName evidence="2">Uncharacterized protein</fullName>
    </submittedName>
</protein>
<dbReference type="AlphaFoldDB" id="A0A1W1WPR1"/>
<dbReference type="Proteomes" id="UP000192660">
    <property type="component" value="Unassembled WGS sequence"/>
</dbReference>
<keyword evidence="3" id="KW-1185">Reference proteome</keyword>
<evidence type="ECO:0000313" key="3">
    <source>
        <dbReference type="Proteomes" id="UP000192660"/>
    </source>
</evidence>
<accession>A0A1W1WPR1</accession>
<gene>
    <name evidence="2" type="ORF">SAMN00768000_3731</name>
</gene>
<feature type="region of interest" description="Disordered" evidence="1">
    <location>
        <begin position="79"/>
        <end position="166"/>
    </location>
</feature>
<evidence type="ECO:0000256" key="1">
    <source>
        <dbReference type="SAM" id="MobiDB-lite"/>
    </source>
</evidence>
<dbReference type="RefSeq" id="WP_084662287.1">
    <property type="nucleotide sequence ID" value="NZ_FWWY01000002.1"/>
</dbReference>
<name>A0A1W1WPR1_SULTA</name>
<sequence>MHLPEPLSQKLQDLETALQSTYHAHLEDLAQTFVDTTQQWQADLHAMHDDLTRLKALDAERDHLLADLTVRLTRLQALEQVPNKPSSEDFSPITPSTPSSAPSEDVQLRTTESTLSAVHPPMTPPTEPQGSPTLPGASGVSDGPSVRHPDTADLNDPVLPKLVQNF</sequence>
<feature type="compositionally biased region" description="Low complexity" evidence="1">
    <location>
        <begin position="91"/>
        <end position="103"/>
    </location>
</feature>
<proteinExistence type="predicted"/>